<dbReference type="RefSeq" id="WP_182254470.1">
    <property type="nucleotide sequence ID" value="NZ_CP043732.1"/>
</dbReference>
<keyword evidence="4" id="KW-0106">Calcium</keyword>
<dbReference type="GO" id="GO:0004065">
    <property type="term" value="F:arylsulfatase activity"/>
    <property type="evidence" value="ECO:0007669"/>
    <property type="project" value="TreeGrafter"/>
</dbReference>
<keyword evidence="2" id="KW-0479">Metal-binding</keyword>
<dbReference type="GO" id="GO:0046872">
    <property type="term" value="F:metal ion binding"/>
    <property type="evidence" value="ECO:0007669"/>
    <property type="project" value="UniProtKB-KW"/>
</dbReference>
<evidence type="ECO:0000313" key="6">
    <source>
        <dbReference type="EMBL" id="QMU96272.1"/>
    </source>
</evidence>
<dbReference type="GO" id="GO:0016740">
    <property type="term" value="F:transferase activity"/>
    <property type="evidence" value="ECO:0007669"/>
    <property type="project" value="UniProtKB-KW"/>
</dbReference>
<organism evidence="6 7">
    <name type="scientific">Microbacterium esteraromaticum</name>
    <dbReference type="NCBI Taxonomy" id="57043"/>
    <lineage>
        <taxon>Bacteria</taxon>
        <taxon>Bacillati</taxon>
        <taxon>Actinomycetota</taxon>
        <taxon>Actinomycetes</taxon>
        <taxon>Micrococcales</taxon>
        <taxon>Microbacteriaceae</taxon>
        <taxon>Microbacterium</taxon>
    </lineage>
</organism>
<dbReference type="InterPro" id="IPR017850">
    <property type="entry name" value="Alkaline_phosphatase_core_sf"/>
</dbReference>
<comment type="similarity">
    <text evidence="1">Belongs to the sulfatase family.</text>
</comment>
<gene>
    <name evidence="6" type="ORF">FVO59_02905</name>
</gene>
<dbReference type="EMBL" id="CP043732">
    <property type="protein sequence ID" value="QMU96272.1"/>
    <property type="molecule type" value="Genomic_DNA"/>
</dbReference>
<dbReference type="Gene3D" id="3.40.720.10">
    <property type="entry name" value="Alkaline Phosphatase, subunit A"/>
    <property type="match status" value="1"/>
</dbReference>
<feature type="domain" description="Sulfatase N-terminal" evidence="5">
    <location>
        <begin position="4"/>
        <end position="333"/>
    </location>
</feature>
<evidence type="ECO:0000256" key="4">
    <source>
        <dbReference type="ARBA" id="ARBA00022837"/>
    </source>
</evidence>
<evidence type="ECO:0000259" key="5">
    <source>
        <dbReference type="Pfam" id="PF00884"/>
    </source>
</evidence>
<dbReference type="InterPro" id="IPR000917">
    <property type="entry name" value="Sulfatase_N"/>
</dbReference>
<evidence type="ECO:0000256" key="3">
    <source>
        <dbReference type="ARBA" id="ARBA00022801"/>
    </source>
</evidence>
<keyword evidence="6" id="KW-0808">Transferase</keyword>
<dbReference type="PROSITE" id="PS00149">
    <property type="entry name" value="SULFATASE_2"/>
    <property type="match status" value="1"/>
</dbReference>
<dbReference type="SUPFAM" id="SSF53649">
    <property type="entry name" value="Alkaline phosphatase-like"/>
    <property type="match status" value="1"/>
</dbReference>
<evidence type="ECO:0000256" key="2">
    <source>
        <dbReference type="ARBA" id="ARBA00022723"/>
    </source>
</evidence>
<reference evidence="6 7" key="1">
    <citation type="journal article" date="2020" name="Front. Microbiol.">
        <title>Design of Bacterial Strain-Specific qPCR Assays Using NGS Data and Publicly Available Resources and Its Application to Track Biocontrol Strains.</title>
        <authorList>
            <person name="Hernandez I."/>
            <person name="Sant C."/>
            <person name="Martinez R."/>
            <person name="Fernandez C."/>
        </authorList>
    </citation>
    <scope>NUCLEOTIDE SEQUENCE [LARGE SCALE GENOMIC DNA]</scope>
    <source>
        <strain evidence="6 7">B24</strain>
    </source>
</reference>
<keyword evidence="3 6" id="KW-0378">Hydrolase</keyword>
<evidence type="ECO:0000313" key="7">
    <source>
        <dbReference type="Proteomes" id="UP000515708"/>
    </source>
</evidence>
<proteinExistence type="inferred from homology"/>
<name>A0A7D7WCJ0_9MICO</name>
<evidence type="ECO:0000256" key="1">
    <source>
        <dbReference type="ARBA" id="ARBA00008779"/>
    </source>
</evidence>
<dbReference type="PANTHER" id="PTHR42693:SF53">
    <property type="entry name" value="ENDO-4-O-SULFATASE"/>
    <property type="match status" value="1"/>
</dbReference>
<dbReference type="PANTHER" id="PTHR42693">
    <property type="entry name" value="ARYLSULFATASE FAMILY MEMBER"/>
    <property type="match status" value="1"/>
</dbReference>
<protein>
    <submittedName>
        <fullName evidence="6">Sulfatase-like hydrolase/transferase</fullName>
    </submittedName>
</protein>
<dbReference type="Pfam" id="PF00884">
    <property type="entry name" value="Sulfatase"/>
    <property type="match status" value="1"/>
</dbReference>
<dbReference type="InterPro" id="IPR050738">
    <property type="entry name" value="Sulfatase"/>
</dbReference>
<accession>A0A7D7WCJ0</accession>
<dbReference type="InterPro" id="IPR024607">
    <property type="entry name" value="Sulfatase_CS"/>
</dbReference>
<dbReference type="Proteomes" id="UP000515708">
    <property type="component" value="Chromosome"/>
</dbReference>
<sequence>MSRPNILVIMSDDHAQWAAGCYGNADVDTPNLDYLAKTGVRFANAFTTSPVCSPARASFFSGRLPSQHGMHDYLNELDEEVRATRWLPKERLLPEILHEQGYTTGLSGKWHLGHDDAAPSGFDFWYSHSIEISRPDGYTAPWPTETPSGPGYDRHAITDKAVEFLRRRDHTKPFFLFVGHIATHSPWDNAPDRLVERYRERALHPVHDDFTYPFGRLRSESLYASRDDPREALAQYYASVTDIDDQVGRLIDELELQGLSESTVVVYTSDHGLNAGQHGIWGKGNGTIPYNVVDESIRVPLIVSFPTGILGRQHRVENVDHTDTFATLLELAGTTPPTDLHPTPYPGRSYVGPLMGRPQEECADAVFVEYGNLRMTRTSTMKLVKRYPDGPDELFALEHDPRESADVWDRPEFRAVRDELEATLTSYFARYDESDTSGLRVEDLPRHNLDEAWRDPGPAAIAADGAWMHRLEARIQNERQRGENP</sequence>
<dbReference type="AlphaFoldDB" id="A0A7D7WCJ0"/>